<accession>I7ZTA3</accession>
<name>I7ZTA3_ASPO3</name>
<evidence type="ECO:0000313" key="2">
    <source>
        <dbReference type="EMBL" id="EIT75274.1"/>
    </source>
</evidence>
<protein>
    <submittedName>
        <fullName evidence="2">Uncharacterized protein</fullName>
    </submittedName>
</protein>
<keyword evidence="1" id="KW-0732">Signal</keyword>
<proteinExistence type="predicted"/>
<organism evidence="2 3">
    <name type="scientific">Aspergillus oryzae (strain 3.042)</name>
    <name type="common">Yellow koji mold</name>
    <dbReference type="NCBI Taxonomy" id="1160506"/>
    <lineage>
        <taxon>Eukaryota</taxon>
        <taxon>Fungi</taxon>
        <taxon>Dikarya</taxon>
        <taxon>Ascomycota</taxon>
        <taxon>Pezizomycotina</taxon>
        <taxon>Eurotiomycetes</taxon>
        <taxon>Eurotiomycetidae</taxon>
        <taxon>Eurotiales</taxon>
        <taxon>Aspergillaceae</taxon>
        <taxon>Aspergillus</taxon>
        <taxon>Aspergillus subgen. Circumdati</taxon>
    </lineage>
</organism>
<feature type="chain" id="PRO_5003712839" evidence="1">
    <location>
        <begin position="20"/>
        <end position="117"/>
    </location>
</feature>
<dbReference type="AlphaFoldDB" id="I7ZTA3"/>
<reference evidence="2 3" key="1">
    <citation type="journal article" date="2012" name="Eukaryot. Cell">
        <title>Draft genome sequence of Aspergillus oryzae strain 3.042.</title>
        <authorList>
            <person name="Zhao G."/>
            <person name="Yao Y."/>
            <person name="Qi W."/>
            <person name="Wang C."/>
            <person name="Hou L."/>
            <person name="Zeng B."/>
            <person name="Cao X."/>
        </authorList>
    </citation>
    <scope>NUCLEOTIDE SEQUENCE [LARGE SCALE GENOMIC DNA]</scope>
    <source>
        <strain evidence="2 3">3.042</strain>
    </source>
</reference>
<comment type="caution">
    <text evidence="2">The sequence shown here is derived from an EMBL/GenBank/DDBJ whole genome shotgun (WGS) entry which is preliminary data.</text>
</comment>
<evidence type="ECO:0000256" key="1">
    <source>
        <dbReference type="SAM" id="SignalP"/>
    </source>
</evidence>
<evidence type="ECO:0000313" key="3">
    <source>
        <dbReference type="Proteomes" id="UP000002812"/>
    </source>
</evidence>
<sequence>MIFHLFRSWLTVLFGSAFQSTEKTSYKSPYIGGSDFTSRDYRSRRGPPSVNPITNMTFSESKERIVEDVKMQNMNIYSEPVADGAIFKGIMVSNQIEVTHETRSSHNLTSVTTHQSW</sequence>
<feature type="signal peptide" evidence="1">
    <location>
        <begin position="1"/>
        <end position="19"/>
    </location>
</feature>
<dbReference type="HOGENOM" id="CLU_2084337_0_0_1"/>
<dbReference type="OrthoDB" id="2988756at2759"/>
<dbReference type="EMBL" id="AKHY01000181">
    <property type="protein sequence ID" value="EIT75274.1"/>
    <property type="molecule type" value="Genomic_DNA"/>
</dbReference>
<reference evidence="3" key="2">
    <citation type="submission" date="2012-06" db="EMBL/GenBank/DDBJ databases">
        <title>Comparative genomic analyses of Aspergillus oryzae 3.042 and A. oryzae RIB40 for soy-sauce fermentation.</title>
        <authorList>
            <person name="Zhao G."/>
            <person name="Hou L."/>
            <person name="Wang C."/>
            <person name="Cao X."/>
        </authorList>
    </citation>
    <scope>NUCLEOTIDE SEQUENCE [LARGE SCALE GENOMIC DNA]</scope>
    <source>
        <strain evidence="3">3.042</strain>
    </source>
</reference>
<dbReference type="Proteomes" id="UP000002812">
    <property type="component" value="Unassembled WGS sequence"/>
</dbReference>
<gene>
    <name evidence="2" type="ORF">Ao3042_09202</name>
</gene>